<name>A0A077LYU5_9MICO</name>
<evidence type="ECO:0000313" key="1">
    <source>
        <dbReference type="EMBL" id="CCH79083.1"/>
    </source>
</evidence>
<dbReference type="RefSeq" id="WP_048549713.1">
    <property type="nucleotide sequence ID" value="NZ_HF570958.1"/>
</dbReference>
<accession>A0A077LYU5</accession>
<dbReference type="OrthoDB" id="5147644at2"/>
<sequence>MVPWATPTQAQTFWADAKNLSDDILVVLLDAATEQCAAYAPALAVDATVPDRYVLATVYQAREVYSAGQRDGDVIGIGDHAIRSRPLTATVKSLLRPQRVSLRFG</sequence>
<gene>
    <name evidence="1" type="ORF">BN12_40053</name>
</gene>
<comment type="caution">
    <text evidence="1">The sequence shown here is derived from an EMBL/GenBank/DDBJ whole genome shotgun (WGS) entry which is preliminary data.</text>
</comment>
<reference evidence="1 2" key="1">
    <citation type="journal article" date="2013" name="ISME J.">
        <title>A metabolic model for members of the genus Tetrasphaera involved in enhanced biological phosphorus removal.</title>
        <authorList>
            <person name="Kristiansen R."/>
            <person name="Nguyen H.T.T."/>
            <person name="Saunders A.M."/>
            <person name="Nielsen J.L."/>
            <person name="Wimmer R."/>
            <person name="Le V.Q."/>
            <person name="McIlroy S.J."/>
            <person name="Petrovski S."/>
            <person name="Seviour R.J."/>
            <person name="Calteau A."/>
            <person name="Nielsen K.L."/>
            <person name="Nielsen P.H."/>
        </authorList>
    </citation>
    <scope>NUCLEOTIDE SEQUENCE [LARGE SCALE GENOMIC DNA]</scope>
    <source>
        <strain evidence="1 2">T1-X7</strain>
    </source>
</reference>
<dbReference type="STRING" id="1194083.BN12_40053"/>
<dbReference type="Proteomes" id="UP000035721">
    <property type="component" value="Unassembled WGS sequence"/>
</dbReference>
<protein>
    <submittedName>
        <fullName evidence="1">Uncharacterized protein</fullName>
    </submittedName>
</protein>
<dbReference type="AlphaFoldDB" id="A0A077LYU5"/>
<organism evidence="1 2">
    <name type="scientific">Nostocoides japonicum T1-X7</name>
    <dbReference type="NCBI Taxonomy" id="1194083"/>
    <lineage>
        <taxon>Bacteria</taxon>
        <taxon>Bacillati</taxon>
        <taxon>Actinomycetota</taxon>
        <taxon>Actinomycetes</taxon>
        <taxon>Micrococcales</taxon>
        <taxon>Intrasporangiaceae</taxon>
        <taxon>Nostocoides</taxon>
    </lineage>
</organism>
<dbReference type="EMBL" id="CAJB01000334">
    <property type="protein sequence ID" value="CCH79083.1"/>
    <property type="molecule type" value="Genomic_DNA"/>
</dbReference>
<keyword evidence="2" id="KW-1185">Reference proteome</keyword>
<proteinExistence type="predicted"/>
<evidence type="ECO:0000313" key="2">
    <source>
        <dbReference type="Proteomes" id="UP000035721"/>
    </source>
</evidence>